<evidence type="ECO:0000256" key="1">
    <source>
        <dbReference type="SAM" id="MobiDB-lite"/>
    </source>
</evidence>
<evidence type="ECO:0000313" key="2">
    <source>
        <dbReference type="EMBL" id="OAQ36568.1"/>
    </source>
</evidence>
<feature type="region of interest" description="Disordered" evidence="1">
    <location>
        <begin position="399"/>
        <end position="666"/>
    </location>
</feature>
<dbReference type="Proteomes" id="UP000078512">
    <property type="component" value="Unassembled WGS sequence"/>
</dbReference>
<feature type="compositionally biased region" description="Acidic residues" evidence="1">
    <location>
        <begin position="494"/>
        <end position="505"/>
    </location>
</feature>
<feature type="region of interest" description="Disordered" evidence="1">
    <location>
        <begin position="162"/>
        <end position="191"/>
    </location>
</feature>
<feature type="compositionally biased region" description="Basic and acidic residues" evidence="1">
    <location>
        <begin position="319"/>
        <end position="367"/>
    </location>
</feature>
<name>A0A197KHE6_9FUNG</name>
<feature type="compositionally biased region" description="Acidic residues" evidence="1">
    <location>
        <begin position="429"/>
        <end position="455"/>
    </location>
</feature>
<sequence>MFEAMDLTSHIALGMIVQEIISDFAFKLGKDSQLEDIQVKVDKLVAAQHSDRWDSDFLDYLESRAADRSLPLTQPAKKRRHSGSMDRSAESADERGLDLDIGEDDMSYDSQTWDELEEMRRTTTSLNVNTVKELVNRTRFDISAEEVLEVRLEGIETGHLSTSSLHMDSDLDSSNDSDAGSTSAGNGGWLTQSTLASSKETPFKVALGSDSETSFSGEEDTEMPVRNSTRSTTRGSEVGSLDRDDYDMTEIDFSPSILTHLSNNLFGSQPALGLGDSSSDDDSSDELDGPTLVRSQVLPEDSDESSEVEDGSSESDSEKEEKATSEGKDKEAKDNSTVEKDDKVEEEDKKEEREKDVDSDKGEHLQEDYEDAYGALQDDDISPSVLTQVSATRFGSTFKLNEDESSSEEDDVFNPSGGRFVVQSQVVQDDSDDESSEAQEDSSDTDSEQEEQDEEGREKDTIAAKDTGDTKPTKEDYVAAETKEDNAPVKKDLAEDDDEVEEEVGSEIARTSSYEESDAESTELPKRLSGRAIEEADVEIETAEGNTKVKTVDETSARGQSRSGSEADVNMPSEEEHKTREVLARKDDRVDEMEEEDKGEPSQPVYTTVNATRFGSQFSTSYNPDDDDESEEEGTAYGGTQSQVVYDDSTTSEEENVQSSDESDSD</sequence>
<keyword evidence="3" id="KW-1185">Reference proteome</keyword>
<feature type="compositionally biased region" description="Basic and acidic residues" evidence="1">
    <location>
        <begin position="456"/>
        <end position="493"/>
    </location>
</feature>
<feature type="compositionally biased region" description="Basic and acidic residues" evidence="1">
    <location>
        <begin position="574"/>
        <end position="589"/>
    </location>
</feature>
<dbReference type="AlphaFoldDB" id="A0A197KHE6"/>
<evidence type="ECO:0000313" key="3">
    <source>
        <dbReference type="Proteomes" id="UP000078512"/>
    </source>
</evidence>
<organism evidence="2 3">
    <name type="scientific">Linnemannia elongata AG-77</name>
    <dbReference type="NCBI Taxonomy" id="1314771"/>
    <lineage>
        <taxon>Eukaryota</taxon>
        <taxon>Fungi</taxon>
        <taxon>Fungi incertae sedis</taxon>
        <taxon>Mucoromycota</taxon>
        <taxon>Mortierellomycotina</taxon>
        <taxon>Mortierellomycetes</taxon>
        <taxon>Mortierellales</taxon>
        <taxon>Mortierellaceae</taxon>
        <taxon>Linnemannia</taxon>
    </lineage>
</organism>
<reference evidence="2 3" key="1">
    <citation type="submission" date="2016-05" db="EMBL/GenBank/DDBJ databases">
        <title>Genome sequencing reveals origins of a unique bacterial endosymbiosis in the earliest lineages of terrestrial Fungi.</title>
        <authorList>
            <consortium name="DOE Joint Genome Institute"/>
            <person name="Uehling J."/>
            <person name="Gryganskyi A."/>
            <person name="Hameed K."/>
            <person name="Tschaplinski T."/>
            <person name="Misztal P."/>
            <person name="Wu S."/>
            <person name="Desiro A."/>
            <person name="Vande Pol N."/>
            <person name="Du Z.-Y."/>
            <person name="Zienkiewicz A."/>
            <person name="Zienkiewicz K."/>
            <person name="Morin E."/>
            <person name="Tisserant E."/>
            <person name="Splivallo R."/>
            <person name="Hainaut M."/>
            <person name="Henrissat B."/>
            <person name="Ohm R."/>
            <person name="Kuo A."/>
            <person name="Yan J."/>
            <person name="Lipzen A."/>
            <person name="Nolan M."/>
            <person name="Labutti K."/>
            <person name="Barry K."/>
            <person name="Goldstein A."/>
            <person name="Labbe J."/>
            <person name="Schadt C."/>
            <person name="Tuskan G."/>
            <person name="Grigoriev I."/>
            <person name="Martin F."/>
            <person name="Vilgalys R."/>
            <person name="Bonito G."/>
        </authorList>
    </citation>
    <scope>NUCLEOTIDE SEQUENCE [LARGE SCALE GENOMIC DNA]</scope>
    <source>
        <strain evidence="2 3">AG-77</strain>
    </source>
</reference>
<feature type="region of interest" description="Disordered" evidence="1">
    <location>
        <begin position="272"/>
        <end position="384"/>
    </location>
</feature>
<feature type="compositionally biased region" description="Basic and acidic residues" evidence="1">
    <location>
        <begin position="83"/>
        <end position="98"/>
    </location>
</feature>
<dbReference type="EMBL" id="KV442011">
    <property type="protein sequence ID" value="OAQ36568.1"/>
    <property type="molecule type" value="Genomic_DNA"/>
</dbReference>
<accession>A0A197KHE6</accession>
<feature type="region of interest" description="Disordered" evidence="1">
    <location>
        <begin position="69"/>
        <end position="104"/>
    </location>
</feature>
<feature type="compositionally biased region" description="Acidic residues" evidence="1">
    <location>
        <begin position="278"/>
        <end position="288"/>
    </location>
</feature>
<feature type="compositionally biased region" description="Acidic residues" evidence="1">
    <location>
        <begin position="300"/>
        <end position="318"/>
    </location>
</feature>
<feature type="compositionally biased region" description="Polar residues" evidence="1">
    <location>
        <begin position="604"/>
        <end position="623"/>
    </location>
</feature>
<feature type="region of interest" description="Disordered" evidence="1">
    <location>
        <begin position="208"/>
        <end position="243"/>
    </location>
</feature>
<feature type="compositionally biased region" description="Acidic residues" evidence="1">
    <location>
        <begin position="624"/>
        <end position="634"/>
    </location>
</feature>
<protein>
    <submittedName>
        <fullName evidence="2">Uncharacterized protein</fullName>
    </submittedName>
</protein>
<feature type="compositionally biased region" description="Acidic residues" evidence="1">
    <location>
        <begin position="650"/>
        <end position="666"/>
    </location>
</feature>
<dbReference type="OrthoDB" id="2565191at2759"/>
<feature type="compositionally biased region" description="Polar residues" evidence="1">
    <location>
        <begin position="226"/>
        <end position="235"/>
    </location>
</feature>
<gene>
    <name evidence="2" type="ORF">K457DRAFT_171087</name>
</gene>
<feature type="compositionally biased region" description="Acidic residues" evidence="1">
    <location>
        <begin position="403"/>
        <end position="412"/>
    </location>
</feature>
<proteinExistence type="predicted"/>